<dbReference type="Proteomes" id="UP000664795">
    <property type="component" value="Unassembled WGS sequence"/>
</dbReference>
<dbReference type="PANTHER" id="PTHR32234:SF0">
    <property type="entry name" value="THIOL:DISULFIDE INTERCHANGE PROTEIN DSBD"/>
    <property type="match status" value="1"/>
</dbReference>
<dbReference type="PANTHER" id="PTHR32234">
    <property type="entry name" value="THIOL:DISULFIDE INTERCHANGE PROTEIN DSBD"/>
    <property type="match status" value="1"/>
</dbReference>
<dbReference type="InterPro" id="IPR004879">
    <property type="entry name" value="Ssp411-like_TRX"/>
</dbReference>
<evidence type="ECO:0000313" key="3">
    <source>
        <dbReference type="EMBL" id="MBO0932032.1"/>
    </source>
</evidence>
<keyword evidence="4" id="KW-1185">Reference proteome</keyword>
<keyword evidence="1" id="KW-0732">Signal</keyword>
<evidence type="ECO:0000313" key="4">
    <source>
        <dbReference type="Proteomes" id="UP000664795"/>
    </source>
</evidence>
<accession>A0A939JWL3</accession>
<feature type="signal peptide" evidence="1">
    <location>
        <begin position="1"/>
        <end position="27"/>
    </location>
</feature>
<dbReference type="AlphaFoldDB" id="A0A939JWL3"/>
<dbReference type="GO" id="GO:0045454">
    <property type="term" value="P:cell redox homeostasis"/>
    <property type="evidence" value="ECO:0007669"/>
    <property type="project" value="TreeGrafter"/>
</dbReference>
<reference evidence="3 4" key="1">
    <citation type="submission" date="2021-03" db="EMBL/GenBank/DDBJ databases">
        <title>Fibrella sp. HMF5036 genome sequencing and assembly.</title>
        <authorList>
            <person name="Kang H."/>
            <person name="Kim H."/>
            <person name="Bae S."/>
            <person name="Joh K."/>
        </authorList>
    </citation>
    <scope>NUCLEOTIDE SEQUENCE [LARGE SCALE GENOMIC DNA]</scope>
    <source>
        <strain evidence="3 4">HMF5036</strain>
    </source>
</reference>
<dbReference type="GO" id="GO:0015035">
    <property type="term" value="F:protein-disulfide reductase activity"/>
    <property type="evidence" value="ECO:0007669"/>
    <property type="project" value="TreeGrafter"/>
</dbReference>
<sequence length="466" mass="51116">MKTHSLFHSGRLLLLLALVCTTLLTRAATPFSADEPTGIQFFKGSWPAVLAEAKKQNKPVFVDIFTTWCGPCKLMAKQAFPDQKVGEKFNANFISYQIDAEKGEGIDVAKKYAVTAYPTSLYVSGDGDLIYRVVGYSGIPGMMTEADKAIAAAKDPNPVSMMDKQFEGGKRDADFLRAYLAKRAQIGMPSPEALEAFLTAVPQAEWTSAANIDAVAGNLTTARSRAFEPLLAEVKTIRMDKSRMKTAQTIMQAVSQAAGRDERQAKTEAELETAIANTLKLRATMSGKPISAADQQTMTNDSKLSFYLRTKNLPKYRELATVVGNKLLAISTDSLKARDAATFQRFMDEAKLVPDSVKASPNFTRYAAMMKTIETQQVSGKLNSLAWTYFEKMTDPADIKQALVWSTRMVELDRKPALLDTHAQLLGKAGRKSEAITMEQEALTKAKAAGEDPADYEKALAELQKK</sequence>
<name>A0A939JWL3_9BACT</name>
<organism evidence="3 4">
    <name type="scientific">Fibrella aquatilis</name>
    <dbReference type="NCBI Taxonomy" id="2817059"/>
    <lineage>
        <taxon>Bacteria</taxon>
        <taxon>Pseudomonadati</taxon>
        <taxon>Bacteroidota</taxon>
        <taxon>Cytophagia</taxon>
        <taxon>Cytophagales</taxon>
        <taxon>Spirosomataceae</taxon>
        <taxon>Fibrella</taxon>
    </lineage>
</organism>
<dbReference type="InterPro" id="IPR036249">
    <property type="entry name" value="Thioredoxin-like_sf"/>
</dbReference>
<feature type="chain" id="PRO_5037577114" evidence="1">
    <location>
        <begin position="28"/>
        <end position="466"/>
    </location>
</feature>
<feature type="domain" description="Thioredoxin" evidence="2">
    <location>
        <begin position="22"/>
        <end position="155"/>
    </location>
</feature>
<protein>
    <submittedName>
        <fullName evidence="3">DUF255 domain-containing protein</fullName>
    </submittedName>
</protein>
<dbReference type="InterPro" id="IPR013766">
    <property type="entry name" value="Thioredoxin_domain"/>
</dbReference>
<gene>
    <name evidence="3" type="ORF">J2I48_13560</name>
</gene>
<dbReference type="Pfam" id="PF03190">
    <property type="entry name" value="Thioredox_DsbH"/>
    <property type="match status" value="1"/>
</dbReference>
<evidence type="ECO:0000256" key="1">
    <source>
        <dbReference type="SAM" id="SignalP"/>
    </source>
</evidence>
<comment type="caution">
    <text evidence="3">The sequence shown here is derived from an EMBL/GenBank/DDBJ whole genome shotgun (WGS) entry which is preliminary data.</text>
</comment>
<dbReference type="RefSeq" id="WP_207336004.1">
    <property type="nucleotide sequence ID" value="NZ_JAFMYU010000010.1"/>
</dbReference>
<dbReference type="EMBL" id="JAFMYU010000010">
    <property type="protein sequence ID" value="MBO0932032.1"/>
    <property type="molecule type" value="Genomic_DNA"/>
</dbReference>
<evidence type="ECO:0000259" key="2">
    <source>
        <dbReference type="PROSITE" id="PS51352"/>
    </source>
</evidence>
<dbReference type="PROSITE" id="PS51352">
    <property type="entry name" value="THIOREDOXIN_2"/>
    <property type="match status" value="1"/>
</dbReference>
<dbReference type="SUPFAM" id="SSF52833">
    <property type="entry name" value="Thioredoxin-like"/>
    <property type="match status" value="1"/>
</dbReference>
<proteinExistence type="predicted"/>
<dbReference type="Gene3D" id="3.40.30.10">
    <property type="entry name" value="Glutaredoxin"/>
    <property type="match status" value="1"/>
</dbReference>